<comment type="caution">
    <text evidence="1">The sequence shown here is derived from an EMBL/GenBank/DDBJ whole genome shotgun (WGS) entry which is preliminary data.</text>
</comment>
<organism evidence="1 2">
    <name type="scientific">Cetraspora pellucida</name>
    <dbReference type="NCBI Taxonomy" id="1433469"/>
    <lineage>
        <taxon>Eukaryota</taxon>
        <taxon>Fungi</taxon>
        <taxon>Fungi incertae sedis</taxon>
        <taxon>Mucoromycota</taxon>
        <taxon>Glomeromycotina</taxon>
        <taxon>Glomeromycetes</taxon>
        <taxon>Diversisporales</taxon>
        <taxon>Gigasporaceae</taxon>
        <taxon>Cetraspora</taxon>
    </lineage>
</organism>
<evidence type="ECO:0000313" key="1">
    <source>
        <dbReference type="EMBL" id="CAG8442779.1"/>
    </source>
</evidence>
<accession>A0ACA9JYN5</accession>
<proteinExistence type="predicted"/>
<gene>
    <name evidence="1" type="ORF">SPELUC_LOCUS299</name>
</gene>
<protein>
    <submittedName>
        <fullName evidence="1">16838_t:CDS:1</fullName>
    </submittedName>
</protein>
<name>A0ACA9JYN5_9GLOM</name>
<evidence type="ECO:0000313" key="2">
    <source>
        <dbReference type="Proteomes" id="UP000789366"/>
    </source>
</evidence>
<sequence>MTPLTLYGFVVERIRTNKIALIKYKELKPIDGDDSTVMTLCGKRVKIKKLKYTSKCDDNDIKGFEINIRQFKHSNVLKVFGLTHDENSNCYYLVREYANNGDLRHYLRQKSSSNDPLDWNKKLDLVRQVVNGLKYLHDVSVVHTELHPCNIFVHDGVPKLANIGMSKIHTHCNLSFTQYTPPEICNDGVEPFRENYNVSLAIEIINGVRESPKNGTPYEFIHLYEKCWDRNPNIRPNCSEILKELEIIAKHEKVNGYDGHETTRFESIIDHNNCEPDIKGLEREKMLQVGVIEGLELNKGRNLVEHDFILGTKTILSDLGDLDISILKDKDPDIFIFNDIAKLYVPTALVQYNVDDGDVNEQFILDVRDSLDSLDDNVKRERLNKTLNQWGRFVISEVIMGGAIMIKNWSKISDINKSRLMTYVQWGIDYSKGEKSPIFSNVSLSDFSQLETSKKVLKTAGELYDWLKNIYDCQNLEIISYEKFIPSYHLLPNNLIRLCSAIEPTNGPSLRMIPQISQTQYEQKKFSEWIKLRNDSLLHNWVHELSLEHGILLKYPHLVHSENVCLKFSKEPTVTKMEKVIVLLAQPRTRQESYLLINGIKESDNLKFENIPFLDYNSVHSKEPSKKIYCQIIVKLARISFKSANIEPIEQISDMVDLSLKSYEPYKNLCELFSNNYGHLVPKTIVLGGKLSIEYDITENTVETPRYEFDSFDASKIRNILSKWDEQHKHVNTKLLMTHEEIINRDHIESWWKNLTDNPKNWMIVSYEDWIPMYKFLKQTQRDNIEEILCNNYRIVFSGKESMQRNDQISVNIKFPGSIDDKYQIYGSAAKKNLYGNWENISDVAVRFNYANEHGCVATLHKNREIRLNCNTLKIFWFVVSKQRGFYTSEYRNIQIAYGKQNINNFQTEISLKCNNLSMDCILATSFISQSLKDTSFYKTYLKSWTTKEVDLGIITNQNNARTWRASNQYPQEIMIQWCIIYTNRDKLVDSNELFPWNVFGITLDEELKID</sequence>
<reference evidence="1" key="1">
    <citation type="submission" date="2021-06" db="EMBL/GenBank/DDBJ databases">
        <authorList>
            <person name="Kallberg Y."/>
            <person name="Tangrot J."/>
            <person name="Rosling A."/>
        </authorList>
    </citation>
    <scope>NUCLEOTIDE SEQUENCE</scope>
    <source>
        <strain evidence="1">28 12/20/2015</strain>
    </source>
</reference>
<keyword evidence="2" id="KW-1185">Reference proteome</keyword>
<dbReference type="EMBL" id="CAJVPW010000098">
    <property type="protein sequence ID" value="CAG8442779.1"/>
    <property type="molecule type" value="Genomic_DNA"/>
</dbReference>
<dbReference type="Proteomes" id="UP000789366">
    <property type="component" value="Unassembled WGS sequence"/>
</dbReference>